<gene>
    <name evidence="1" type="ORF">CHS0354_025655</name>
</gene>
<keyword evidence="2" id="KW-1185">Reference proteome</keyword>
<dbReference type="Proteomes" id="UP001195483">
    <property type="component" value="Unassembled WGS sequence"/>
</dbReference>
<feature type="non-terminal residue" evidence="1">
    <location>
        <position position="1"/>
    </location>
</feature>
<protein>
    <submittedName>
        <fullName evidence="1">Uncharacterized protein</fullName>
    </submittedName>
</protein>
<dbReference type="AlphaFoldDB" id="A0AAE0RYZ3"/>
<accession>A0AAE0RYZ3</accession>
<evidence type="ECO:0000313" key="2">
    <source>
        <dbReference type="Proteomes" id="UP001195483"/>
    </source>
</evidence>
<comment type="caution">
    <text evidence="1">The sequence shown here is derived from an EMBL/GenBank/DDBJ whole genome shotgun (WGS) entry which is preliminary data.</text>
</comment>
<evidence type="ECO:0000313" key="1">
    <source>
        <dbReference type="EMBL" id="KAK3582049.1"/>
    </source>
</evidence>
<name>A0AAE0RYZ3_9BIVA</name>
<dbReference type="EMBL" id="JAEAOA010001525">
    <property type="protein sequence ID" value="KAK3582049.1"/>
    <property type="molecule type" value="Genomic_DNA"/>
</dbReference>
<organism evidence="1 2">
    <name type="scientific">Potamilus streckersoni</name>
    <dbReference type="NCBI Taxonomy" id="2493646"/>
    <lineage>
        <taxon>Eukaryota</taxon>
        <taxon>Metazoa</taxon>
        <taxon>Spiralia</taxon>
        <taxon>Lophotrochozoa</taxon>
        <taxon>Mollusca</taxon>
        <taxon>Bivalvia</taxon>
        <taxon>Autobranchia</taxon>
        <taxon>Heteroconchia</taxon>
        <taxon>Palaeoheterodonta</taxon>
        <taxon>Unionida</taxon>
        <taxon>Unionoidea</taxon>
        <taxon>Unionidae</taxon>
        <taxon>Ambleminae</taxon>
        <taxon>Lampsilini</taxon>
        <taxon>Potamilus</taxon>
    </lineage>
</organism>
<reference evidence="1" key="2">
    <citation type="journal article" date="2021" name="Genome Biol. Evol.">
        <title>Developing a high-quality reference genome for a parasitic bivalve with doubly uniparental inheritance (Bivalvia: Unionida).</title>
        <authorList>
            <person name="Smith C.H."/>
        </authorList>
    </citation>
    <scope>NUCLEOTIDE SEQUENCE</scope>
    <source>
        <strain evidence="1">CHS0354</strain>
        <tissue evidence="1">Mantle</tissue>
    </source>
</reference>
<reference evidence="1" key="3">
    <citation type="submission" date="2023-05" db="EMBL/GenBank/DDBJ databases">
        <authorList>
            <person name="Smith C.H."/>
        </authorList>
    </citation>
    <scope>NUCLEOTIDE SEQUENCE</scope>
    <source>
        <strain evidence="1">CHS0354</strain>
        <tissue evidence="1">Mantle</tissue>
    </source>
</reference>
<proteinExistence type="predicted"/>
<reference evidence="1" key="1">
    <citation type="journal article" date="2021" name="Genome Biol. Evol.">
        <title>A High-Quality Reference Genome for a Parasitic Bivalve with Doubly Uniparental Inheritance (Bivalvia: Unionida).</title>
        <authorList>
            <person name="Smith C.H."/>
        </authorList>
    </citation>
    <scope>NUCLEOTIDE SEQUENCE</scope>
    <source>
        <strain evidence="1">CHS0354</strain>
    </source>
</reference>
<sequence length="61" mass="7216">VNFHSSAMGLRKRQSEREVKFTWSLPDPKCRTRELLILIFMALQQPRQCMYFLLLALTSKS</sequence>